<reference evidence="1" key="1">
    <citation type="submission" date="2020-01" db="EMBL/GenBank/DDBJ databases">
        <authorList>
            <person name="Meier V. D."/>
            <person name="Meier V D."/>
        </authorList>
    </citation>
    <scope>NUCLEOTIDE SEQUENCE</scope>
    <source>
        <strain evidence="1">HLG_WM_MAG_04</strain>
    </source>
</reference>
<dbReference type="EMBL" id="CACVAX010000012">
    <property type="protein sequence ID" value="CAA6805042.1"/>
    <property type="molecule type" value="Genomic_DNA"/>
</dbReference>
<proteinExistence type="predicted"/>
<dbReference type="AlphaFoldDB" id="A0A6S6S5U6"/>
<organism evidence="1">
    <name type="scientific">uncultured Sulfurovum sp</name>
    <dbReference type="NCBI Taxonomy" id="269237"/>
    <lineage>
        <taxon>Bacteria</taxon>
        <taxon>Pseudomonadati</taxon>
        <taxon>Campylobacterota</taxon>
        <taxon>Epsilonproteobacteria</taxon>
        <taxon>Campylobacterales</taxon>
        <taxon>Sulfurovaceae</taxon>
        <taxon>Sulfurovum</taxon>
        <taxon>environmental samples</taxon>
    </lineage>
</organism>
<accession>A0A6S6S5U6</accession>
<sequence length="52" mass="5889">MNQFIINAIAEKLATLKTLNHLEKRALRGSRKHALDLLSNAPSVDPREHDKL</sequence>
<gene>
    <name evidence="1" type="ORF">HELGO_WM11385</name>
</gene>
<evidence type="ECO:0000313" key="1">
    <source>
        <dbReference type="EMBL" id="CAA6805042.1"/>
    </source>
</evidence>
<name>A0A6S6S5U6_9BACT</name>
<protein>
    <submittedName>
        <fullName evidence="1">Uncharacterized protein</fullName>
    </submittedName>
</protein>